<dbReference type="PANTHER" id="PTHR42905">
    <property type="entry name" value="PHOSPHOENOLPYRUVATE CARBOXYLASE"/>
    <property type="match status" value="1"/>
</dbReference>
<protein>
    <submittedName>
        <fullName evidence="1">Carboxyphosphonoenolpyruvate phosphonomutase-like protein</fullName>
    </submittedName>
</protein>
<dbReference type="PANTHER" id="PTHR42905:SF16">
    <property type="entry name" value="CARBOXYPHOSPHONOENOLPYRUVATE PHOSPHONOMUTASE-LIKE PROTEIN (AFU_ORTHOLOGUE AFUA_5G07230)"/>
    <property type="match status" value="1"/>
</dbReference>
<dbReference type="Proteomes" id="UP000018001">
    <property type="component" value="Unassembled WGS sequence"/>
</dbReference>
<comment type="caution">
    <text evidence="1">The sequence shown here is derived from an EMBL/GenBank/DDBJ whole genome shotgun (WGS) entry which is preliminary data.</text>
</comment>
<dbReference type="Gene3D" id="3.20.20.60">
    <property type="entry name" value="Phosphoenolpyruvate-binding domains"/>
    <property type="match status" value="1"/>
</dbReference>
<name>V5FIG2_BYSSN</name>
<accession>V5FIG2</accession>
<dbReference type="OrthoDB" id="429143at2759"/>
<dbReference type="GO" id="GO:0003824">
    <property type="term" value="F:catalytic activity"/>
    <property type="evidence" value="ECO:0007669"/>
    <property type="project" value="InterPro"/>
</dbReference>
<dbReference type="EMBL" id="BAUL01000001">
    <property type="protein sequence ID" value="GAD91488.1"/>
    <property type="molecule type" value="Genomic_DNA"/>
</dbReference>
<gene>
    <name evidence="1" type="ORF">PVAR5_0060</name>
</gene>
<keyword evidence="2" id="KW-1185">Reference proteome</keyword>
<keyword evidence="1" id="KW-0670">Pyruvate</keyword>
<organism evidence="1 2">
    <name type="scientific">Byssochlamys spectabilis (strain No. 5 / NBRC 109023)</name>
    <name type="common">Paecilomyces variotii</name>
    <dbReference type="NCBI Taxonomy" id="1356009"/>
    <lineage>
        <taxon>Eukaryota</taxon>
        <taxon>Fungi</taxon>
        <taxon>Dikarya</taxon>
        <taxon>Ascomycota</taxon>
        <taxon>Pezizomycotina</taxon>
        <taxon>Eurotiomycetes</taxon>
        <taxon>Eurotiomycetidae</taxon>
        <taxon>Eurotiales</taxon>
        <taxon>Thermoascaceae</taxon>
        <taxon>Paecilomyces</taxon>
    </lineage>
</organism>
<dbReference type="SUPFAM" id="SSF51621">
    <property type="entry name" value="Phosphoenolpyruvate/pyruvate domain"/>
    <property type="match status" value="1"/>
</dbReference>
<dbReference type="InterPro" id="IPR040442">
    <property type="entry name" value="Pyrv_kinase-like_dom_sf"/>
</dbReference>
<evidence type="ECO:0000313" key="1">
    <source>
        <dbReference type="EMBL" id="GAD91488.1"/>
    </source>
</evidence>
<dbReference type="InterPro" id="IPR015813">
    <property type="entry name" value="Pyrv/PenolPyrv_kinase-like_dom"/>
</dbReference>
<sequence>MANVQNNLAKSFKALHKPGSPIVLANVYDASSAKAVASLPGAKAIATASYAVAEAAGVKDDDLTSEINLRAAKVIAAAVKGSLKPMTVDIQDGYGEQLEQVIAELLRAGVVGVNIEDYDKEQKKMYGVSEAADRIKGVLDIARQHGVPDFVVNARCDILLRGGTLDEAITRGQAYLAAGATTAFVWGGPSRGGISRDEVMELVKAFDGRLNVLSGGLTTKQLADIGVARISIGPALQLAAMTKLKQDAEEVLQG</sequence>
<dbReference type="InterPro" id="IPR039556">
    <property type="entry name" value="ICL/PEPM"/>
</dbReference>
<dbReference type="AlphaFoldDB" id="V5FIG2"/>
<dbReference type="HOGENOM" id="CLU_027389_2_0_1"/>
<proteinExistence type="predicted"/>
<dbReference type="eggNOG" id="ENOG502RZTD">
    <property type="taxonomic scope" value="Eukaryota"/>
</dbReference>
<dbReference type="InParanoid" id="V5FIG2"/>
<reference evidence="2" key="1">
    <citation type="journal article" date="2014" name="Genome Announc.">
        <title>Draft genome sequence of the formaldehyde-resistant fungus Byssochlamys spectabilis No. 5 (anamorph Paecilomyces variotii No. 5) (NBRC109023).</title>
        <authorList>
            <person name="Oka T."/>
            <person name="Ekino K."/>
            <person name="Fukuda K."/>
            <person name="Nomura Y."/>
        </authorList>
    </citation>
    <scope>NUCLEOTIDE SEQUENCE [LARGE SCALE GENOMIC DNA]</scope>
    <source>
        <strain evidence="2">No. 5 / NBRC 109023</strain>
    </source>
</reference>
<evidence type="ECO:0000313" key="2">
    <source>
        <dbReference type="Proteomes" id="UP000018001"/>
    </source>
</evidence>
<dbReference type="Pfam" id="PF13714">
    <property type="entry name" value="PEP_mutase"/>
    <property type="match status" value="1"/>
</dbReference>
<dbReference type="CDD" id="cd00377">
    <property type="entry name" value="ICL_PEPM"/>
    <property type="match status" value="1"/>
</dbReference>